<proteinExistence type="predicted"/>
<feature type="domain" description="HTH cro/C1-type" evidence="1">
    <location>
        <begin position="68"/>
        <end position="120"/>
    </location>
</feature>
<dbReference type="GO" id="GO:0003677">
    <property type="term" value="F:DNA binding"/>
    <property type="evidence" value="ECO:0007669"/>
    <property type="project" value="InterPro"/>
</dbReference>
<dbReference type="PROSITE" id="PS50943">
    <property type="entry name" value="HTH_CROC1"/>
    <property type="match status" value="2"/>
</dbReference>
<dbReference type="Gene3D" id="1.10.260.40">
    <property type="entry name" value="lambda repressor-like DNA-binding domains"/>
    <property type="match status" value="2"/>
</dbReference>
<dbReference type="GO" id="GO:0009007">
    <property type="term" value="F:site-specific DNA-methyltransferase (adenine-specific) activity"/>
    <property type="evidence" value="ECO:0007669"/>
    <property type="project" value="InterPro"/>
</dbReference>
<evidence type="ECO:0000313" key="2">
    <source>
        <dbReference type="EMBL" id="GGF76289.1"/>
    </source>
</evidence>
<name>A0A917FGT6_9PROT</name>
<dbReference type="Pfam" id="PF05869">
    <property type="entry name" value="Dam"/>
    <property type="match status" value="1"/>
</dbReference>
<gene>
    <name evidence="2" type="ORF">GCM10011332_32820</name>
</gene>
<accession>A0A917FGT6</accession>
<protein>
    <recommendedName>
        <fullName evidence="1">HTH cro/C1-type domain-containing protein</fullName>
    </recommendedName>
</protein>
<feature type="domain" description="HTH cro/C1-type" evidence="1">
    <location>
        <begin position="6"/>
        <end position="58"/>
    </location>
</feature>
<dbReference type="CDD" id="cd00093">
    <property type="entry name" value="HTH_XRE"/>
    <property type="match status" value="2"/>
</dbReference>
<reference evidence="2" key="1">
    <citation type="journal article" date="2014" name="Int. J. Syst. Evol. Microbiol.">
        <title>Complete genome sequence of Corynebacterium casei LMG S-19264T (=DSM 44701T), isolated from a smear-ripened cheese.</title>
        <authorList>
            <consortium name="US DOE Joint Genome Institute (JGI-PGF)"/>
            <person name="Walter F."/>
            <person name="Albersmeier A."/>
            <person name="Kalinowski J."/>
            <person name="Ruckert C."/>
        </authorList>
    </citation>
    <scope>NUCLEOTIDE SEQUENCE</scope>
    <source>
        <strain evidence="2">CGMCC 1.15254</strain>
    </source>
</reference>
<dbReference type="GO" id="GO:0009307">
    <property type="term" value="P:DNA restriction-modification system"/>
    <property type="evidence" value="ECO:0007669"/>
    <property type="project" value="InterPro"/>
</dbReference>
<evidence type="ECO:0000259" key="1">
    <source>
        <dbReference type="PROSITE" id="PS50943"/>
    </source>
</evidence>
<keyword evidence="3" id="KW-1185">Reference proteome</keyword>
<dbReference type="Proteomes" id="UP000632498">
    <property type="component" value="Unassembled WGS sequence"/>
</dbReference>
<dbReference type="InterPro" id="IPR008593">
    <property type="entry name" value="Dam_MeTrfase"/>
</dbReference>
<dbReference type="SUPFAM" id="SSF47413">
    <property type="entry name" value="lambda repressor-like DNA-binding domains"/>
    <property type="match status" value="2"/>
</dbReference>
<organism evidence="2 3">
    <name type="scientific">Terasakiella brassicae</name>
    <dbReference type="NCBI Taxonomy" id="1634917"/>
    <lineage>
        <taxon>Bacteria</taxon>
        <taxon>Pseudomonadati</taxon>
        <taxon>Pseudomonadota</taxon>
        <taxon>Alphaproteobacteria</taxon>
        <taxon>Rhodospirillales</taxon>
        <taxon>Terasakiellaceae</taxon>
        <taxon>Terasakiella</taxon>
    </lineage>
</organism>
<dbReference type="InterPro" id="IPR001387">
    <property type="entry name" value="Cro/C1-type_HTH"/>
</dbReference>
<dbReference type="SMART" id="SM00530">
    <property type="entry name" value="HTH_XRE"/>
    <property type="match status" value="2"/>
</dbReference>
<comment type="caution">
    <text evidence="2">The sequence shown here is derived from an EMBL/GenBank/DDBJ whole genome shotgun (WGS) entry which is preliminary data.</text>
</comment>
<dbReference type="EMBL" id="BMHV01000047">
    <property type="protein sequence ID" value="GGF76289.1"/>
    <property type="molecule type" value="Genomic_DNA"/>
</dbReference>
<dbReference type="RefSeq" id="WP_188667223.1">
    <property type="nucleotide sequence ID" value="NZ_BMHV01000047.1"/>
</dbReference>
<reference evidence="2" key="2">
    <citation type="submission" date="2020-09" db="EMBL/GenBank/DDBJ databases">
        <authorList>
            <person name="Sun Q."/>
            <person name="Zhou Y."/>
        </authorList>
    </citation>
    <scope>NUCLEOTIDE SEQUENCE</scope>
    <source>
        <strain evidence="2">CGMCC 1.15254</strain>
    </source>
</reference>
<evidence type="ECO:0000313" key="3">
    <source>
        <dbReference type="Proteomes" id="UP000632498"/>
    </source>
</evidence>
<dbReference type="AlphaFoldDB" id="A0A917FGT6"/>
<dbReference type="InterPro" id="IPR010982">
    <property type="entry name" value="Lambda_DNA-bd_dom_sf"/>
</dbReference>
<sequence length="290" mass="32817">MIGHKIRQHRTELSISQAALAAEFSITVEALRNIEKDIGTIQTLQTVLSGLELELTGLPLIEGLGEQLKSIRQSRKHSQRHVCEMTGLTQPTLINLEKGRGRLSSFYAVLTFYKTSLSVRKQRRLHYKQGATNSWNTSKDFLEKIYAVIPVFDLDPATNADSYVVAETHFYEEHDGLKQPRNAKNVYLNPPYSTLGTWVAKAHEEFYNGNAETIVALLPCRTNTEYFHTLITPSADVLFIQKRLRFGEARQQAPFASMLVVWSRTNIIDEFAKVITGTILRKHEIAAVAE</sequence>